<feature type="compositionally biased region" description="Polar residues" evidence="1">
    <location>
        <begin position="74"/>
        <end position="90"/>
    </location>
</feature>
<proteinExistence type="predicted"/>
<dbReference type="AlphaFoldDB" id="A0A0N5ABK5"/>
<accession>A0A0N5ABK5</accession>
<dbReference type="Proteomes" id="UP000046393">
    <property type="component" value="Unplaced"/>
</dbReference>
<name>A0A0N5ABK5_9BILA</name>
<dbReference type="WBParaSite" id="SMUV_0000153101-mRNA-1">
    <property type="protein sequence ID" value="SMUV_0000153101-mRNA-1"/>
    <property type="gene ID" value="SMUV_0000153101"/>
</dbReference>
<evidence type="ECO:0000313" key="2">
    <source>
        <dbReference type="Proteomes" id="UP000046393"/>
    </source>
</evidence>
<evidence type="ECO:0000313" key="3">
    <source>
        <dbReference type="WBParaSite" id="SMUV_0000153101-mRNA-1"/>
    </source>
</evidence>
<sequence length="222" mass="24086">MNFDTDRSLKKRKASPYRFAATPKYVVAGLVDLVGKARSPSVSRKNRSRNEQRIAASTKPVSSSQGLIQRDSETTVVSCTSIPPTPTSVGHRSVFETRKVSSPTTAATTLTDQSRSEEVVASSLNTVKTVTQDTINHNRNFAEKFSGYKAGNIGGSSHKQNSHFSSHCSQLASVSPIIRVQYSNENIAPLKTALEGKSQISIGNLLEVKGIEASDTFKLRNE</sequence>
<evidence type="ECO:0000256" key="1">
    <source>
        <dbReference type="SAM" id="MobiDB-lite"/>
    </source>
</evidence>
<feature type="region of interest" description="Disordered" evidence="1">
    <location>
        <begin position="38"/>
        <end position="90"/>
    </location>
</feature>
<organism evidence="2 3">
    <name type="scientific">Syphacia muris</name>
    <dbReference type="NCBI Taxonomy" id="451379"/>
    <lineage>
        <taxon>Eukaryota</taxon>
        <taxon>Metazoa</taxon>
        <taxon>Ecdysozoa</taxon>
        <taxon>Nematoda</taxon>
        <taxon>Chromadorea</taxon>
        <taxon>Rhabditida</taxon>
        <taxon>Spirurina</taxon>
        <taxon>Oxyuridomorpha</taxon>
        <taxon>Oxyuroidea</taxon>
        <taxon>Oxyuridae</taxon>
        <taxon>Syphacia</taxon>
    </lineage>
</organism>
<protein>
    <submittedName>
        <fullName evidence="3">Uncharacterized protein</fullName>
    </submittedName>
</protein>
<keyword evidence="2" id="KW-1185">Reference proteome</keyword>
<reference evidence="3" key="1">
    <citation type="submission" date="2017-02" db="UniProtKB">
        <authorList>
            <consortium name="WormBaseParasite"/>
        </authorList>
    </citation>
    <scope>IDENTIFICATION</scope>
</reference>